<gene>
    <name evidence="1" type="ORF">AUC70_04430</name>
</gene>
<name>A0A1E3VNA0_9HYPH</name>
<accession>A0A1E3VNA0</accession>
<dbReference type="Proteomes" id="UP000094172">
    <property type="component" value="Unassembled WGS sequence"/>
</dbReference>
<dbReference type="EMBL" id="LPWE01000011">
    <property type="protein sequence ID" value="ODR95007.1"/>
    <property type="molecule type" value="Genomic_DNA"/>
</dbReference>
<reference evidence="1 2" key="1">
    <citation type="journal article" date="2016" name="Environ. Microbiol.">
        <title>New Methyloceanibacter diversity from North Sea sediments includes methanotroph containing solely the soluble methane monooxygenase.</title>
        <authorList>
            <person name="Vekeman B."/>
            <person name="Kerckhof F.M."/>
            <person name="Cremers G."/>
            <person name="de Vos P."/>
            <person name="Vandamme P."/>
            <person name="Boon N."/>
            <person name="Op den Camp H.J."/>
            <person name="Heylen K."/>
        </authorList>
    </citation>
    <scope>NUCLEOTIDE SEQUENCE [LARGE SCALE GENOMIC DNA]</scope>
    <source>
        <strain evidence="1 2">R-67176</strain>
    </source>
</reference>
<dbReference type="AlphaFoldDB" id="A0A1E3VNA0"/>
<keyword evidence="2" id="KW-1185">Reference proteome</keyword>
<organism evidence="1 2">
    <name type="scientific">Methyloceanibacter stevinii</name>
    <dbReference type="NCBI Taxonomy" id="1774970"/>
    <lineage>
        <taxon>Bacteria</taxon>
        <taxon>Pseudomonadati</taxon>
        <taxon>Pseudomonadota</taxon>
        <taxon>Alphaproteobacteria</taxon>
        <taxon>Hyphomicrobiales</taxon>
        <taxon>Hyphomicrobiaceae</taxon>
        <taxon>Methyloceanibacter</taxon>
    </lineage>
</organism>
<sequence>MIDIPCTEDQSHRPVEAFGHKFFHRFRMRIKFAMIARTECIPACGIVAKPFSQRRAGGQFLRPAM</sequence>
<comment type="caution">
    <text evidence="1">The sequence shown here is derived from an EMBL/GenBank/DDBJ whole genome shotgun (WGS) entry which is preliminary data.</text>
</comment>
<proteinExistence type="predicted"/>
<evidence type="ECO:0000313" key="1">
    <source>
        <dbReference type="EMBL" id="ODR95007.1"/>
    </source>
</evidence>
<protein>
    <submittedName>
        <fullName evidence="1">Uncharacterized protein</fullName>
    </submittedName>
</protein>
<evidence type="ECO:0000313" key="2">
    <source>
        <dbReference type="Proteomes" id="UP000094172"/>
    </source>
</evidence>